<evidence type="ECO:0000313" key="3">
    <source>
        <dbReference type="Proteomes" id="UP000198854"/>
    </source>
</evidence>
<dbReference type="STRING" id="861298.SAMN04488136_1643"/>
<dbReference type="Gene3D" id="6.10.140.1310">
    <property type="match status" value="1"/>
</dbReference>
<dbReference type="Proteomes" id="UP000198854">
    <property type="component" value="Unassembled WGS sequence"/>
</dbReference>
<accession>A0A1G8HU41</accession>
<evidence type="ECO:0000259" key="1">
    <source>
        <dbReference type="Pfam" id="PF16778"/>
    </source>
</evidence>
<proteinExistence type="predicted"/>
<dbReference type="RefSeq" id="WP_093279549.1">
    <property type="nucleotide sequence ID" value="NZ_FNDD01000064.1"/>
</dbReference>
<dbReference type="EMBL" id="FNDD01000064">
    <property type="protein sequence ID" value="SDI10193.1"/>
    <property type="molecule type" value="Genomic_DNA"/>
</dbReference>
<dbReference type="Pfam" id="PF16778">
    <property type="entry name" value="Phage_tail_APC"/>
    <property type="match status" value="1"/>
</dbReference>
<organism evidence="2 3">
    <name type="scientific">Vibrio xiamenensis</name>
    <dbReference type="NCBI Taxonomy" id="861298"/>
    <lineage>
        <taxon>Bacteria</taxon>
        <taxon>Pseudomonadati</taxon>
        <taxon>Pseudomonadota</taxon>
        <taxon>Gammaproteobacteria</taxon>
        <taxon>Vibrionales</taxon>
        <taxon>Vibrionaceae</taxon>
        <taxon>Vibrio</taxon>
    </lineage>
</organism>
<dbReference type="OrthoDB" id="1685143at2"/>
<protein>
    <submittedName>
        <fullName evidence="2">Phage tail assembly chaperone protein</fullName>
    </submittedName>
</protein>
<name>A0A1G8HU41_9VIBR</name>
<feature type="domain" description="Phage tail assembly chaperone-like" evidence="1">
    <location>
        <begin position="42"/>
        <end position="114"/>
    </location>
</feature>
<gene>
    <name evidence="2" type="ORF">SAMN04488136_1643</name>
</gene>
<dbReference type="InterPro" id="IPR031893">
    <property type="entry name" value="Phage_tail_APC"/>
</dbReference>
<dbReference type="AlphaFoldDB" id="A0A1G8HU41"/>
<evidence type="ECO:0000313" key="2">
    <source>
        <dbReference type="EMBL" id="SDI10193.1"/>
    </source>
</evidence>
<reference evidence="2 3" key="1">
    <citation type="submission" date="2016-10" db="EMBL/GenBank/DDBJ databases">
        <authorList>
            <person name="de Groot N.N."/>
        </authorList>
    </citation>
    <scope>NUCLEOTIDE SEQUENCE [LARGE SCALE GENOMIC DNA]</scope>
    <source>
        <strain evidence="2 3">CGMCC 1.10228</strain>
    </source>
</reference>
<sequence>MTVKTLMYNERVFSNLTSDAAVSFGIPDSVYNEALSNQEWMDIRSKRDGLIEDTDSTYLRHQRELRLGKLVDDADNPTTLSSAQLTELDTYVQALADIPQSYASPDDVVWPKKPSI</sequence>
<keyword evidence="3" id="KW-1185">Reference proteome</keyword>